<organism evidence="2 3">
    <name type="scientific">Saguinus oedipus</name>
    <name type="common">Cotton-top tamarin</name>
    <name type="synonym">Oedipomidas oedipus</name>
    <dbReference type="NCBI Taxonomy" id="9490"/>
    <lineage>
        <taxon>Eukaryota</taxon>
        <taxon>Metazoa</taxon>
        <taxon>Chordata</taxon>
        <taxon>Craniata</taxon>
        <taxon>Vertebrata</taxon>
        <taxon>Euteleostomi</taxon>
        <taxon>Mammalia</taxon>
        <taxon>Eutheria</taxon>
        <taxon>Euarchontoglires</taxon>
        <taxon>Primates</taxon>
        <taxon>Haplorrhini</taxon>
        <taxon>Platyrrhini</taxon>
        <taxon>Cebidae</taxon>
        <taxon>Callitrichinae</taxon>
        <taxon>Saguinus</taxon>
    </lineage>
</organism>
<keyword evidence="1" id="KW-0472">Membrane</keyword>
<dbReference type="Proteomes" id="UP001266305">
    <property type="component" value="Unassembled WGS sequence"/>
</dbReference>
<keyword evidence="3" id="KW-1185">Reference proteome</keyword>
<accession>A0ABQ9UAM4</accession>
<gene>
    <name evidence="2" type="ORF">P7K49_027867</name>
</gene>
<feature type="transmembrane region" description="Helical" evidence="1">
    <location>
        <begin position="73"/>
        <end position="93"/>
    </location>
</feature>
<protein>
    <submittedName>
        <fullName evidence="2">Uncharacterized protein</fullName>
    </submittedName>
</protein>
<sequence length="237" mass="26175">MALFSAQLSGGLTVGSAANRQTHYVITYADCGRGVALQTRYVTLTAVEVWLFIQTSKSGILMYGALVLFESEFVHVVAISFTALVLTELLMVALTIRTWHWLMVVAEFLSLGCYVSSLAFLNEYFVPALTIHAPWMKALCPVGHWPAPPQHEALCPISHWPAPPDMRRYVPSVTGRLPPPHEALCPIGHWPAPPDMRRYVPSVTGRLPPPHEALCPIGHWPTPPTPHMRRCVPSVTG</sequence>
<evidence type="ECO:0000313" key="3">
    <source>
        <dbReference type="Proteomes" id="UP001266305"/>
    </source>
</evidence>
<proteinExistence type="predicted"/>
<name>A0ABQ9UAM4_SAGOE</name>
<reference evidence="2 3" key="1">
    <citation type="submission" date="2023-05" db="EMBL/GenBank/DDBJ databases">
        <title>B98-5 Cell Line De Novo Hybrid Assembly: An Optical Mapping Approach.</title>
        <authorList>
            <person name="Kananen K."/>
            <person name="Auerbach J.A."/>
            <person name="Kautto E."/>
            <person name="Blachly J.S."/>
        </authorList>
    </citation>
    <scope>NUCLEOTIDE SEQUENCE [LARGE SCALE GENOMIC DNA]</scope>
    <source>
        <strain evidence="2">B95-8</strain>
        <tissue evidence="2">Cell line</tissue>
    </source>
</reference>
<dbReference type="EMBL" id="JASSZA010000014">
    <property type="protein sequence ID" value="KAK2094129.1"/>
    <property type="molecule type" value="Genomic_DNA"/>
</dbReference>
<keyword evidence="1" id="KW-1133">Transmembrane helix</keyword>
<feature type="transmembrane region" description="Helical" evidence="1">
    <location>
        <begin position="41"/>
        <end position="66"/>
    </location>
</feature>
<comment type="caution">
    <text evidence="2">The sequence shown here is derived from an EMBL/GenBank/DDBJ whole genome shotgun (WGS) entry which is preliminary data.</text>
</comment>
<evidence type="ECO:0000313" key="2">
    <source>
        <dbReference type="EMBL" id="KAK2094129.1"/>
    </source>
</evidence>
<feature type="transmembrane region" description="Helical" evidence="1">
    <location>
        <begin position="99"/>
        <end position="121"/>
    </location>
</feature>
<evidence type="ECO:0000256" key="1">
    <source>
        <dbReference type="SAM" id="Phobius"/>
    </source>
</evidence>
<keyword evidence="1" id="KW-0812">Transmembrane</keyword>